<keyword evidence="2" id="KW-1185">Reference proteome</keyword>
<gene>
    <name evidence="1" type="ORF">SAMN05192529_11741</name>
</gene>
<dbReference type="STRING" id="551991.SAMN05192529_11741"/>
<dbReference type="Pfam" id="PF16264">
    <property type="entry name" value="SatD"/>
    <property type="match status" value="1"/>
</dbReference>
<organism evidence="1 2">
    <name type="scientific">Arachidicoccus rhizosphaerae</name>
    <dbReference type="NCBI Taxonomy" id="551991"/>
    <lineage>
        <taxon>Bacteria</taxon>
        <taxon>Pseudomonadati</taxon>
        <taxon>Bacteroidota</taxon>
        <taxon>Chitinophagia</taxon>
        <taxon>Chitinophagales</taxon>
        <taxon>Chitinophagaceae</taxon>
        <taxon>Arachidicoccus</taxon>
    </lineage>
</organism>
<sequence>MIAVLTGDIVGSSYQDKTKWIPALKSALQLYGQEGKDWEVYRGDEFQLRLTVPQDALSAAFLIKARLIAQADTHIRIAMGIGPGEAQDNSQPPFTTPLTESGGPAFILSGRKLDEIKNRRIHLAVASENEAWDKNWNLLLQWVLVTADNWSQGSAEIVDLCLVHPELSQTEMAAQLNIAQSAISQRLKRSGFDLLDQTIQLFKEKMNTLWKP</sequence>
<reference evidence="1 2" key="1">
    <citation type="submission" date="2016-10" db="EMBL/GenBank/DDBJ databases">
        <authorList>
            <person name="de Groot N.N."/>
        </authorList>
    </citation>
    <scope>NUCLEOTIDE SEQUENCE [LARGE SCALE GENOMIC DNA]</scope>
    <source>
        <strain evidence="1 2">Vu-144</strain>
    </source>
</reference>
<dbReference type="InterPro" id="IPR036388">
    <property type="entry name" value="WH-like_DNA-bd_sf"/>
</dbReference>
<dbReference type="Gene3D" id="1.10.10.10">
    <property type="entry name" value="Winged helix-like DNA-binding domain superfamily/Winged helix DNA-binding domain"/>
    <property type="match status" value="1"/>
</dbReference>
<dbReference type="OrthoDB" id="7064118at2"/>
<accession>A0A1H4AZ30</accession>
<protein>
    <submittedName>
        <fullName evidence="1">SatD family (SatD)</fullName>
    </submittedName>
</protein>
<dbReference type="AlphaFoldDB" id="A0A1H4AZ30"/>
<proteinExistence type="predicted"/>
<evidence type="ECO:0000313" key="2">
    <source>
        <dbReference type="Proteomes" id="UP000199041"/>
    </source>
</evidence>
<dbReference type="Proteomes" id="UP000199041">
    <property type="component" value="Unassembled WGS sequence"/>
</dbReference>
<dbReference type="RefSeq" id="WP_091399632.1">
    <property type="nucleotide sequence ID" value="NZ_FNQY01000017.1"/>
</dbReference>
<dbReference type="InterPro" id="IPR032580">
    <property type="entry name" value="SatD"/>
</dbReference>
<dbReference type="EMBL" id="FNQY01000017">
    <property type="protein sequence ID" value="SEA41084.1"/>
    <property type="molecule type" value="Genomic_DNA"/>
</dbReference>
<evidence type="ECO:0000313" key="1">
    <source>
        <dbReference type="EMBL" id="SEA41084.1"/>
    </source>
</evidence>
<name>A0A1H4AZ30_9BACT</name>